<evidence type="ECO:0000313" key="1">
    <source>
        <dbReference type="EMBL" id="RCW73810.1"/>
    </source>
</evidence>
<dbReference type="InterPro" id="IPR021508">
    <property type="entry name" value="Gp17-like"/>
</dbReference>
<keyword evidence="2" id="KW-1185">Reference proteome</keyword>
<name>A0A368Y0G0_9BURK</name>
<organism evidence="1 2">
    <name type="scientific">Pseudorhodoferax soli</name>
    <dbReference type="NCBI Taxonomy" id="545864"/>
    <lineage>
        <taxon>Bacteria</taxon>
        <taxon>Pseudomonadati</taxon>
        <taxon>Pseudomonadota</taxon>
        <taxon>Betaproteobacteria</taxon>
        <taxon>Burkholderiales</taxon>
        <taxon>Comamonadaceae</taxon>
    </lineage>
</organism>
<dbReference type="Pfam" id="PF11367">
    <property type="entry name" value="Tail_completion_gp17"/>
    <property type="match status" value="1"/>
</dbReference>
<reference evidence="1 2" key="1">
    <citation type="submission" date="2018-07" db="EMBL/GenBank/DDBJ databases">
        <title>Genomic Encyclopedia of Type Strains, Phase IV (KMG-IV): sequencing the most valuable type-strain genomes for metagenomic binning, comparative biology and taxonomic classification.</title>
        <authorList>
            <person name="Goeker M."/>
        </authorList>
    </citation>
    <scope>NUCLEOTIDE SEQUENCE [LARGE SCALE GENOMIC DNA]</scope>
    <source>
        <strain evidence="1 2">DSM 21634</strain>
    </source>
</reference>
<proteinExistence type="predicted"/>
<dbReference type="OrthoDB" id="8612771at2"/>
<sequence length="126" mass="13989">MNNPPIFKAVNVPAVQAHLRALRGPLRFYAFGMAPQDVQYPYAVWRTAAGTPGNTLARRPDHDAGLFQIDVYAKPSQGVDTVRAVAHAIRDAIEGHAHLTAWRGESIDPQTKNFHVGFDVSWIVFR</sequence>
<dbReference type="RefSeq" id="WP_114466977.1">
    <property type="nucleotide sequence ID" value="NZ_QPJK01000002.1"/>
</dbReference>
<evidence type="ECO:0000313" key="2">
    <source>
        <dbReference type="Proteomes" id="UP000252884"/>
    </source>
</evidence>
<accession>A0A368Y0G0</accession>
<dbReference type="AlphaFoldDB" id="A0A368Y0G0"/>
<comment type="caution">
    <text evidence="1">The sequence shown here is derived from an EMBL/GenBank/DDBJ whole genome shotgun (WGS) entry which is preliminary data.</text>
</comment>
<gene>
    <name evidence="1" type="ORF">DES41_102124</name>
</gene>
<protein>
    <submittedName>
        <fullName evidence="1">Uncharacterized protein DUF3168</fullName>
    </submittedName>
</protein>
<dbReference type="Proteomes" id="UP000252884">
    <property type="component" value="Unassembled WGS sequence"/>
</dbReference>
<dbReference type="EMBL" id="QPJK01000002">
    <property type="protein sequence ID" value="RCW73810.1"/>
    <property type="molecule type" value="Genomic_DNA"/>
</dbReference>